<dbReference type="GO" id="GO:0005634">
    <property type="term" value="C:nucleus"/>
    <property type="evidence" value="ECO:0007669"/>
    <property type="project" value="TreeGrafter"/>
</dbReference>
<name>A0AAV8QFT1_ENSVE</name>
<dbReference type="InterPro" id="IPR029063">
    <property type="entry name" value="SAM-dependent_MTases_sf"/>
</dbReference>
<dbReference type="EMBL" id="JAQQAF010000007">
    <property type="protein sequence ID" value="KAJ8472089.1"/>
    <property type="molecule type" value="Genomic_DNA"/>
</dbReference>
<dbReference type="AlphaFoldDB" id="A0AAV8QFT1"/>
<protein>
    <recommendedName>
        <fullName evidence="7">tRNA (guanine(26)-N(2))-dimethyltransferase</fullName>
        <ecNumber evidence="7">2.1.1.216</ecNumber>
    </recommendedName>
</protein>
<sequence>MAAIPAFSLCSLRPLSPRPRRIPIPPRRLTALANTLETERGVEFLTGDSFFRRESAVGRDLGVLSAALHRSSLPPAGGLRVLDAMCGCGVRSLRYLAQAGAAFVWANDASEGCRPLILSNLSGHPRVTPQGDRSWVVTHLDANRVLAENYLRKEFFDLVDVDCFGSDSSFMRLAIATIRKGGLLYVTSTDGYSSGGHRPHCSLASYGAYVRPMPFSNELHEKSQYGFISYCHGCGNSQTFSWEELGQISCACRKGEISKSVVVSGPLWTGPLHDVTHVTDMLQLATEWGWACTNRNEVGLEKLLNQMIEEGDPRLPPGYIKLDEIASRGKMNSPPLSTLINTLQKEGYVASRSHIAPNAIKTNCPIAECIQFALRLRCSTSNRRCQAAYKVLRMWSISWFRFHQNSTAVIVKSIGTMLTAARDSIASGCE</sequence>
<evidence type="ECO:0000256" key="5">
    <source>
        <dbReference type="ARBA" id="ARBA00022694"/>
    </source>
</evidence>
<keyword evidence="1 7" id="KW-0820">tRNA-binding</keyword>
<dbReference type="GO" id="GO:0160104">
    <property type="term" value="F:tRNA (guanine(26)-N2)-dimethyltransferase activity"/>
    <property type="evidence" value="ECO:0007669"/>
    <property type="project" value="UniProtKB-UniRule"/>
</dbReference>
<dbReference type="FunFam" id="3.30.56.70:FF:000001">
    <property type="entry name" value="tRNA (guanine(26)-N(2))-dimethyltransferase"/>
    <property type="match status" value="1"/>
</dbReference>
<dbReference type="PANTHER" id="PTHR10631">
    <property type="entry name" value="N 2 ,N 2 -DIMETHYLGUANOSINE TRNA METHYLTRANSFERASE"/>
    <property type="match status" value="1"/>
</dbReference>
<keyword evidence="6 7" id="KW-0694">RNA-binding</keyword>
<evidence type="ECO:0000256" key="7">
    <source>
        <dbReference type="PROSITE-ProRule" id="PRU00958"/>
    </source>
</evidence>
<evidence type="ECO:0000256" key="4">
    <source>
        <dbReference type="ARBA" id="ARBA00022691"/>
    </source>
</evidence>
<evidence type="ECO:0000313" key="9">
    <source>
        <dbReference type="Proteomes" id="UP001222027"/>
    </source>
</evidence>
<dbReference type="Proteomes" id="UP001222027">
    <property type="component" value="Unassembled WGS sequence"/>
</dbReference>
<gene>
    <name evidence="8" type="ORF">OPV22_026432</name>
</gene>
<organism evidence="8 9">
    <name type="scientific">Ensete ventricosum</name>
    <name type="common">Abyssinian banana</name>
    <name type="synonym">Musa ensete</name>
    <dbReference type="NCBI Taxonomy" id="4639"/>
    <lineage>
        <taxon>Eukaryota</taxon>
        <taxon>Viridiplantae</taxon>
        <taxon>Streptophyta</taxon>
        <taxon>Embryophyta</taxon>
        <taxon>Tracheophyta</taxon>
        <taxon>Spermatophyta</taxon>
        <taxon>Magnoliopsida</taxon>
        <taxon>Liliopsida</taxon>
        <taxon>Zingiberales</taxon>
        <taxon>Musaceae</taxon>
        <taxon>Ensete</taxon>
    </lineage>
</organism>
<accession>A0AAV8QFT1</accession>
<evidence type="ECO:0000256" key="3">
    <source>
        <dbReference type="ARBA" id="ARBA00022679"/>
    </source>
</evidence>
<keyword evidence="2 7" id="KW-0489">Methyltransferase</keyword>
<keyword evidence="9" id="KW-1185">Reference proteome</keyword>
<dbReference type="Pfam" id="PF02005">
    <property type="entry name" value="TRM"/>
    <property type="match status" value="2"/>
</dbReference>
<dbReference type="GO" id="GO:0000049">
    <property type="term" value="F:tRNA binding"/>
    <property type="evidence" value="ECO:0007669"/>
    <property type="project" value="UniProtKB-UniRule"/>
</dbReference>
<evidence type="ECO:0000256" key="6">
    <source>
        <dbReference type="ARBA" id="ARBA00022884"/>
    </source>
</evidence>
<dbReference type="Gene3D" id="3.40.50.150">
    <property type="entry name" value="Vaccinia Virus protein VP39"/>
    <property type="match status" value="2"/>
</dbReference>
<keyword evidence="3 7" id="KW-0808">Transferase</keyword>
<comment type="caution">
    <text evidence="8">The sequence shown here is derived from an EMBL/GenBank/DDBJ whole genome shotgun (WGS) entry which is preliminary data.</text>
</comment>
<dbReference type="EC" id="2.1.1.216" evidence="7"/>
<dbReference type="GO" id="GO:0002940">
    <property type="term" value="P:tRNA N2-guanine methylation"/>
    <property type="evidence" value="ECO:0007669"/>
    <property type="project" value="TreeGrafter"/>
</dbReference>
<dbReference type="PROSITE" id="PS51626">
    <property type="entry name" value="SAM_MT_TRM1"/>
    <property type="match status" value="1"/>
</dbReference>
<dbReference type="PANTHER" id="PTHR10631:SF9">
    <property type="entry name" value="TRNA (GUANINE(26)-N(2))-DIMETHYLTRANSFERASE"/>
    <property type="match status" value="1"/>
</dbReference>
<dbReference type="InterPro" id="IPR042296">
    <property type="entry name" value="tRNA_met_Trm1_C"/>
</dbReference>
<comment type="similarity">
    <text evidence="7">Belongs to the class I-like SAM-binding methyltransferase superfamily. Trm1 family.</text>
</comment>
<dbReference type="SUPFAM" id="SSF53335">
    <property type="entry name" value="S-adenosyl-L-methionine-dependent methyltransferases"/>
    <property type="match status" value="1"/>
</dbReference>
<evidence type="ECO:0000313" key="8">
    <source>
        <dbReference type="EMBL" id="KAJ8472089.1"/>
    </source>
</evidence>
<keyword evidence="4 7" id="KW-0949">S-adenosyl-L-methionine</keyword>
<proteinExistence type="inferred from homology"/>
<reference evidence="8 9" key="1">
    <citation type="submission" date="2022-12" db="EMBL/GenBank/DDBJ databases">
        <title>Chromosome-scale assembly of the Ensete ventricosum genome.</title>
        <authorList>
            <person name="Dussert Y."/>
            <person name="Stocks J."/>
            <person name="Wendawek A."/>
            <person name="Woldeyes F."/>
            <person name="Nichols R.A."/>
            <person name="Borrell J.S."/>
        </authorList>
    </citation>
    <scope>NUCLEOTIDE SEQUENCE [LARGE SCALE GENOMIC DNA]</scope>
    <source>
        <strain evidence="9">cv. Maze</strain>
        <tissue evidence="8">Seeds</tissue>
    </source>
</reference>
<evidence type="ECO:0000256" key="2">
    <source>
        <dbReference type="ARBA" id="ARBA00022603"/>
    </source>
</evidence>
<evidence type="ECO:0000256" key="1">
    <source>
        <dbReference type="ARBA" id="ARBA00022555"/>
    </source>
</evidence>
<comment type="catalytic activity">
    <reaction evidence="7">
        <text>guanosine(26) in tRNA + 2 S-adenosyl-L-methionine = N(2)-dimethylguanosine(26) in tRNA + 2 S-adenosyl-L-homocysteine + 2 H(+)</text>
        <dbReference type="Rhea" id="RHEA:43140"/>
        <dbReference type="Rhea" id="RHEA-COMP:10359"/>
        <dbReference type="Rhea" id="RHEA-COMP:10360"/>
        <dbReference type="ChEBI" id="CHEBI:15378"/>
        <dbReference type="ChEBI" id="CHEBI:57856"/>
        <dbReference type="ChEBI" id="CHEBI:59789"/>
        <dbReference type="ChEBI" id="CHEBI:74269"/>
        <dbReference type="ChEBI" id="CHEBI:74513"/>
        <dbReference type="EC" id="2.1.1.216"/>
    </reaction>
</comment>
<keyword evidence="5 7" id="KW-0819">tRNA processing</keyword>
<dbReference type="Gene3D" id="3.30.56.70">
    <property type="entry name" value="N2,N2-dimethylguanosine tRNA methyltransferase, C-terminal domain"/>
    <property type="match status" value="1"/>
</dbReference>
<dbReference type="InterPro" id="IPR002905">
    <property type="entry name" value="Trm1"/>
</dbReference>